<gene>
    <name evidence="2" type="ORF">K402DRAFT_453280</name>
</gene>
<keyword evidence="3" id="KW-1185">Reference proteome</keyword>
<dbReference type="OrthoDB" id="3552456at2759"/>
<name>A0A6G1H535_9PEZI</name>
<reference evidence="2" key="1">
    <citation type="journal article" date="2020" name="Stud. Mycol.">
        <title>101 Dothideomycetes genomes: a test case for predicting lifestyles and emergence of pathogens.</title>
        <authorList>
            <person name="Haridas S."/>
            <person name="Albert R."/>
            <person name="Binder M."/>
            <person name="Bloem J."/>
            <person name="Labutti K."/>
            <person name="Salamov A."/>
            <person name="Andreopoulos B."/>
            <person name="Baker S."/>
            <person name="Barry K."/>
            <person name="Bills G."/>
            <person name="Bluhm B."/>
            <person name="Cannon C."/>
            <person name="Castanera R."/>
            <person name="Culley D."/>
            <person name="Daum C."/>
            <person name="Ezra D."/>
            <person name="Gonzalez J."/>
            <person name="Henrissat B."/>
            <person name="Kuo A."/>
            <person name="Liang C."/>
            <person name="Lipzen A."/>
            <person name="Lutzoni F."/>
            <person name="Magnuson J."/>
            <person name="Mondo S."/>
            <person name="Nolan M."/>
            <person name="Ohm R."/>
            <person name="Pangilinan J."/>
            <person name="Park H.-J."/>
            <person name="Ramirez L."/>
            <person name="Alfaro M."/>
            <person name="Sun H."/>
            <person name="Tritt A."/>
            <person name="Yoshinaga Y."/>
            <person name="Zwiers L.-H."/>
            <person name="Turgeon B."/>
            <person name="Goodwin S."/>
            <person name="Spatafora J."/>
            <person name="Crous P."/>
            <person name="Grigoriev I."/>
        </authorList>
    </citation>
    <scope>NUCLEOTIDE SEQUENCE</scope>
    <source>
        <strain evidence="2">CBS 113979</strain>
    </source>
</reference>
<feature type="compositionally biased region" description="Basic and acidic residues" evidence="1">
    <location>
        <begin position="391"/>
        <end position="421"/>
    </location>
</feature>
<proteinExistence type="predicted"/>
<organism evidence="2 3">
    <name type="scientific">Aulographum hederae CBS 113979</name>
    <dbReference type="NCBI Taxonomy" id="1176131"/>
    <lineage>
        <taxon>Eukaryota</taxon>
        <taxon>Fungi</taxon>
        <taxon>Dikarya</taxon>
        <taxon>Ascomycota</taxon>
        <taxon>Pezizomycotina</taxon>
        <taxon>Dothideomycetes</taxon>
        <taxon>Pleosporomycetidae</taxon>
        <taxon>Aulographales</taxon>
        <taxon>Aulographaceae</taxon>
    </lineage>
</organism>
<protein>
    <recommendedName>
        <fullName evidence="4">Myb-like domain-containing protein</fullName>
    </recommendedName>
</protein>
<feature type="compositionally biased region" description="Low complexity" evidence="1">
    <location>
        <begin position="11"/>
        <end position="23"/>
    </location>
</feature>
<feature type="compositionally biased region" description="Acidic residues" evidence="1">
    <location>
        <begin position="331"/>
        <end position="341"/>
    </location>
</feature>
<feature type="compositionally biased region" description="Low complexity" evidence="1">
    <location>
        <begin position="188"/>
        <end position="209"/>
    </location>
</feature>
<feature type="compositionally biased region" description="Basic residues" evidence="1">
    <location>
        <begin position="347"/>
        <end position="362"/>
    </location>
</feature>
<feature type="compositionally biased region" description="Basic and acidic residues" evidence="1">
    <location>
        <begin position="431"/>
        <end position="442"/>
    </location>
</feature>
<feature type="compositionally biased region" description="Acidic residues" evidence="1">
    <location>
        <begin position="93"/>
        <end position="125"/>
    </location>
</feature>
<dbReference type="Proteomes" id="UP000800041">
    <property type="component" value="Unassembled WGS sequence"/>
</dbReference>
<feature type="region of interest" description="Disordered" evidence="1">
    <location>
        <begin position="1"/>
        <end position="59"/>
    </location>
</feature>
<evidence type="ECO:0000313" key="2">
    <source>
        <dbReference type="EMBL" id="KAF1988119.1"/>
    </source>
</evidence>
<dbReference type="EMBL" id="ML977150">
    <property type="protein sequence ID" value="KAF1988119.1"/>
    <property type="molecule type" value="Genomic_DNA"/>
</dbReference>
<feature type="region of interest" description="Disordered" evidence="1">
    <location>
        <begin position="86"/>
        <end position="235"/>
    </location>
</feature>
<accession>A0A6G1H535</accession>
<feature type="compositionally biased region" description="Basic and acidic residues" evidence="1">
    <location>
        <begin position="294"/>
        <end position="308"/>
    </location>
</feature>
<dbReference type="AlphaFoldDB" id="A0A6G1H535"/>
<evidence type="ECO:0000313" key="3">
    <source>
        <dbReference type="Proteomes" id="UP000800041"/>
    </source>
</evidence>
<evidence type="ECO:0000256" key="1">
    <source>
        <dbReference type="SAM" id="MobiDB-lite"/>
    </source>
</evidence>
<evidence type="ECO:0008006" key="4">
    <source>
        <dbReference type="Google" id="ProtNLM"/>
    </source>
</evidence>
<feature type="compositionally biased region" description="Low complexity" evidence="1">
    <location>
        <begin position="146"/>
        <end position="164"/>
    </location>
</feature>
<sequence>MARYGLRSGGPSAPAATAALPVPLEDSSHADTSVWSSPDPLSPSFKLEKAPRPVFGGKSVWKGQDFYEREMMVGKEKAWREACMRRDMKSSEDGEEEFSGVDEAGLEVEGQEQNDDDDDDDDDEHEIPRSLSLSPFPVLNSPSPSPASLASPSSPAPPILSLFPRSAVPSAFPPPVNASSEDRRSSSESKGPSSPGLMASSSQAAAASSFSPVTEKKTITTRSGSGYLQKKPAGWSGEEAKKLFAIMKKLVPVWSAEPSRKMNDLWSTASDELDTQYHIKRRPGAIKNFWSRNGRAEFDLDERRKPTSDLKTSIQKPAAEMKYQKRKSEELETDDDDDDEKEAAAPAKKRNTLNPRGTKRKQQQQPVVVVEDSEEQDANPDNHHNVLTTEHTIKEVARKEVARKEAEAKEALRKMTAKKGENDEEFAARLALEESRSTRRRR</sequence>
<feature type="region of interest" description="Disordered" evidence="1">
    <location>
        <begin position="290"/>
        <end position="442"/>
    </location>
</feature>